<dbReference type="InterPro" id="IPR042086">
    <property type="entry name" value="MeTrfase_capping"/>
</dbReference>
<dbReference type="GO" id="GO:0046872">
    <property type="term" value="F:metal ion binding"/>
    <property type="evidence" value="ECO:0007669"/>
    <property type="project" value="UniProtKB-KW"/>
</dbReference>
<reference evidence="3 4" key="1">
    <citation type="submission" date="2020-04" db="EMBL/GenBank/DDBJ databases">
        <title>Plant Genome Project.</title>
        <authorList>
            <person name="Zhang R.-G."/>
        </authorList>
    </citation>
    <scope>NUCLEOTIDE SEQUENCE [LARGE SCALE GENOMIC DNA]</scope>
    <source>
        <strain evidence="3">YNK0</strain>
        <tissue evidence="3">Leaf</tissue>
    </source>
</reference>
<evidence type="ECO:0000313" key="3">
    <source>
        <dbReference type="EMBL" id="KAF8406460.1"/>
    </source>
</evidence>
<dbReference type="GO" id="GO:0008168">
    <property type="term" value="F:methyltransferase activity"/>
    <property type="evidence" value="ECO:0007669"/>
    <property type="project" value="InterPro"/>
</dbReference>
<keyword evidence="2" id="KW-0460">Magnesium</keyword>
<gene>
    <name evidence="3" type="ORF">HHK36_008547</name>
</gene>
<dbReference type="Gene3D" id="1.10.1200.270">
    <property type="entry name" value="Methyltransferase, alpha-helical capping domain"/>
    <property type="match status" value="2"/>
</dbReference>
<dbReference type="OrthoDB" id="1523883at2759"/>
<dbReference type="Gene3D" id="3.40.50.150">
    <property type="entry name" value="Vaccinia Virus protein VP39"/>
    <property type="match status" value="1"/>
</dbReference>
<keyword evidence="4" id="KW-1185">Reference proteome</keyword>
<evidence type="ECO:0000256" key="2">
    <source>
        <dbReference type="ARBA" id="ARBA00022842"/>
    </source>
</evidence>
<dbReference type="SUPFAM" id="SSF53335">
    <property type="entry name" value="S-adenosyl-L-methionine-dependent methyltransferases"/>
    <property type="match status" value="1"/>
</dbReference>
<dbReference type="AlphaFoldDB" id="A0A834ZFR1"/>
<name>A0A834ZFR1_TETSI</name>
<dbReference type="PANTHER" id="PTHR31009">
    <property type="entry name" value="S-ADENOSYL-L-METHIONINE:CARBOXYL METHYLTRANSFERASE FAMILY PROTEIN"/>
    <property type="match status" value="1"/>
</dbReference>
<dbReference type="Pfam" id="PF03492">
    <property type="entry name" value="Methyltransf_7"/>
    <property type="match status" value="2"/>
</dbReference>
<accession>A0A834ZFR1</accession>
<dbReference type="Proteomes" id="UP000655225">
    <property type="component" value="Unassembled WGS sequence"/>
</dbReference>
<comment type="caution">
    <text evidence="3">The sequence shown here is derived from an EMBL/GenBank/DDBJ whole genome shotgun (WGS) entry which is preliminary data.</text>
</comment>
<dbReference type="EMBL" id="JABCRI010000005">
    <property type="protein sequence ID" value="KAF8406460.1"/>
    <property type="molecule type" value="Genomic_DNA"/>
</dbReference>
<dbReference type="OMA" id="ESCLLWD"/>
<proteinExistence type="predicted"/>
<dbReference type="InterPro" id="IPR005299">
    <property type="entry name" value="MeTrfase_7"/>
</dbReference>
<evidence type="ECO:0000256" key="1">
    <source>
        <dbReference type="ARBA" id="ARBA00022723"/>
    </source>
</evidence>
<evidence type="ECO:0000313" key="4">
    <source>
        <dbReference type="Proteomes" id="UP000655225"/>
    </source>
</evidence>
<protein>
    <submittedName>
        <fullName evidence="3">Uncharacterized protein</fullName>
    </submittedName>
</protein>
<dbReference type="InterPro" id="IPR029063">
    <property type="entry name" value="SAM-dependent_MTases_sf"/>
</dbReference>
<keyword evidence="1" id="KW-0479">Metal-binding</keyword>
<sequence length="291" mass="32373">MEVKNIVNMNGGTGEMSYAQNSAFQNALQSIAKPIVKDATLDLCRTTNIPECFCIAELGCSSGPNALFMVSEIINTVSERCLHLGLPSPEFLVPEGLNASDNTSLNKGRVYISKASPPSVFQAYLAQFQSDFSQFLKSRSKEIVIGGHMVLTFMCRKTADASNEESSYMWDLLTLSLNDLVSEGLIEEEKVDSFNAPYFAPSLEEINMEIQKEESFSLDCMKMIETDWDTIDGYSTGQEKAKPLRAALETMLVNHFGEEIMDQLFEKMGKIAESMKRPKFTDVVISMIRLG</sequence>
<organism evidence="3 4">
    <name type="scientific">Tetracentron sinense</name>
    <name type="common">Spur-leaf</name>
    <dbReference type="NCBI Taxonomy" id="13715"/>
    <lineage>
        <taxon>Eukaryota</taxon>
        <taxon>Viridiplantae</taxon>
        <taxon>Streptophyta</taxon>
        <taxon>Embryophyta</taxon>
        <taxon>Tracheophyta</taxon>
        <taxon>Spermatophyta</taxon>
        <taxon>Magnoliopsida</taxon>
        <taxon>Trochodendrales</taxon>
        <taxon>Trochodendraceae</taxon>
        <taxon>Tetracentron</taxon>
    </lineage>
</organism>